<evidence type="ECO:0000313" key="7">
    <source>
        <dbReference type="EMBL" id="CAR53450.1"/>
    </source>
</evidence>
<protein>
    <submittedName>
        <fullName evidence="8">Transposase</fullName>
    </submittedName>
</protein>
<dbReference type="PANTHER" id="PTHR30007:SF1">
    <property type="entry name" value="BLR1914 PROTEIN"/>
    <property type="match status" value="1"/>
</dbReference>
<dbReference type="AlphaFoldDB" id="B4E6L4"/>
<dbReference type="GO" id="GO:0004803">
    <property type="term" value="F:transposase activity"/>
    <property type="evidence" value="ECO:0007669"/>
    <property type="project" value="InterPro"/>
</dbReference>
<keyword evidence="10" id="KW-1185">Reference proteome</keyword>
<dbReference type="GO" id="GO:0003677">
    <property type="term" value="F:DNA binding"/>
    <property type="evidence" value="ECO:0007669"/>
    <property type="project" value="InterPro"/>
</dbReference>
<feature type="domain" description="Transposase IS4-like" evidence="2">
    <location>
        <begin position="103"/>
        <end position="260"/>
    </location>
</feature>
<dbReference type="InterPro" id="IPR002559">
    <property type="entry name" value="Transposase_11"/>
</dbReference>
<reference evidence="8 10" key="2">
    <citation type="journal article" date="2009" name="J. Bacteriol.">
        <title>The genome of Burkholderia cenocepacia J2315, an epidemic pathogen of cystic fibrosis patients.</title>
        <authorList>
            <person name="Holden M.T."/>
            <person name="Seth-Smith H.M."/>
            <person name="Crossman L.C."/>
            <person name="Sebaihia M."/>
            <person name="Bentley S.D."/>
            <person name="Cerdeno-Tarraga A.M."/>
            <person name="Thomson N.R."/>
            <person name="Bason N."/>
            <person name="Quail M.A."/>
            <person name="Sharp S."/>
            <person name="Cherevach I."/>
            <person name="Churcher C."/>
            <person name="Goodhead I."/>
            <person name="Hauser H."/>
            <person name="Holroyd N."/>
            <person name="Mungall K."/>
            <person name="Scott P."/>
            <person name="Walker D."/>
            <person name="White B."/>
            <person name="Rose H."/>
            <person name="Iversen P."/>
            <person name="Mil-Homens D."/>
            <person name="Rocha E.P."/>
            <person name="Fialho A.M."/>
            <person name="Baldwin A."/>
            <person name="Dowson C."/>
            <person name="Barrell B.G."/>
            <person name="Govan J.R."/>
            <person name="Vandamme P."/>
            <person name="Hart C.A."/>
            <person name="Mahenthiralingam E."/>
            <person name="Parkhill J."/>
        </authorList>
    </citation>
    <scope>NUCLEOTIDE SEQUENCE [LARGE SCALE GENOMIC DNA]</scope>
    <source>
        <strain evidence="10">ATCC BAA-245 / DSM 16553 / LMG 16656 / NCTC 13227 / J2315 / CF5610</strain>
        <strain evidence="8">J2315</strain>
    </source>
</reference>
<dbReference type="KEGG" id="bcj:BCAL3484"/>
<dbReference type="HOGENOM" id="CLU_055261_4_2_4"/>
<accession>B4E6L4</accession>
<feature type="region of interest" description="Disordered" evidence="1">
    <location>
        <begin position="113"/>
        <end position="133"/>
    </location>
</feature>
<dbReference type="GO" id="GO:0006313">
    <property type="term" value="P:DNA transposition"/>
    <property type="evidence" value="ECO:0007669"/>
    <property type="project" value="InterPro"/>
</dbReference>
<name>B4E6L4_BURCJ</name>
<dbReference type="Pfam" id="PF01609">
    <property type="entry name" value="DDE_Tnp_1"/>
    <property type="match status" value="1"/>
</dbReference>
<dbReference type="EMBL" id="AM747720">
    <property type="protein sequence ID" value="CAR51429.1"/>
    <property type="molecule type" value="Genomic_DNA"/>
</dbReference>
<dbReference type="eggNOG" id="COG3293">
    <property type="taxonomic scope" value="Bacteria"/>
</dbReference>
<dbReference type="Pfam" id="PF13340">
    <property type="entry name" value="DUF4096"/>
    <property type="match status" value="1"/>
</dbReference>
<sequence>MAKPIIDDELWTLIEPLLPPPKPRREKNPGRLPVSNRAALTGILFVLKTGLRWRDLPAEMGCGSGVTCWRRLRDWQAAGVWDRLHELLLAKLRAADQIDFSRAAVDSSSIRAVGAGQKKTGPNPTDRARPGSKHHIVTDANGTPLAAILTGANVHDVTQLLPLIDAIPPIRGLRGHPLQRPRVVYADRGYDSERHRRALRDRGIEPVIAKRRTEHGSGLGKYRWVVERTHAWLHHFRRLRIRFERRADIHGAFLKLGCCLICWNTLRRADQSL</sequence>
<evidence type="ECO:0000313" key="8">
    <source>
        <dbReference type="EMBL" id="CAR53807.1"/>
    </source>
</evidence>
<evidence type="ECO:0000313" key="9">
    <source>
        <dbReference type="EMBL" id="CAR55784.1"/>
    </source>
</evidence>
<dbReference type="EMBL" id="AM747720">
    <property type="protein sequence ID" value="CAR53450.1"/>
    <property type="molecule type" value="Genomic_DNA"/>
</dbReference>
<dbReference type="KEGG" id="bcj:BCAM1925"/>
<feature type="domain" description="Insertion element IS402-like" evidence="3">
    <location>
        <begin position="7"/>
        <end position="85"/>
    </location>
</feature>
<gene>
    <name evidence="4" type="ORF">BCAL1125</name>
    <name evidence="5" type="ORF">BCAL1133</name>
    <name evidence="6" type="ORF">BCAL2480b</name>
    <name evidence="7" type="ORF">BCAL3126b</name>
    <name evidence="8" type="ORF">BCAL3484</name>
    <name evidence="9" type="ORF">BCAM1925</name>
</gene>
<reference evidence="8" key="1">
    <citation type="submission" date="2007-06" db="EMBL/GenBank/DDBJ databases">
        <authorList>
            <person name="Holden M.T.G."/>
        </authorList>
    </citation>
    <scope>NUCLEOTIDE SEQUENCE</scope>
    <source>
        <strain evidence="8">J2315</strain>
    </source>
</reference>
<dbReference type="EMBL" id="AM747721">
    <property type="protein sequence ID" value="CAR55784.1"/>
    <property type="molecule type" value="Genomic_DNA"/>
</dbReference>
<evidence type="ECO:0000256" key="1">
    <source>
        <dbReference type="SAM" id="MobiDB-lite"/>
    </source>
</evidence>
<dbReference type="Proteomes" id="UP000001035">
    <property type="component" value="Chromosome 2"/>
</dbReference>
<dbReference type="PANTHER" id="PTHR30007">
    <property type="entry name" value="PHP DOMAIN PROTEIN"/>
    <property type="match status" value="1"/>
</dbReference>
<evidence type="ECO:0000313" key="5">
    <source>
        <dbReference type="EMBL" id="CAR51436.1"/>
    </source>
</evidence>
<dbReference type="KEGG" id="bcj:BCAL2480b"/>
<proteinExistence type="predicted"/>
<dbReference type="KEGG" id="bcj:BCAL1133"/>
<organism evidence="8 10">
    <name type="scientific">Burkholderia cenocepacia (strain ATCC BAA-245 / DSM 16553 / LMG 16656 / NCTC 13227 / J2315 / CF5610)</name>
    <name type="common">Burkholderia cepacia (strain J2315)</name>
    <dbReference type="NCBI Taxonomy" id="216591"/>
    <lineage>
        <taxon>Bacteria</taxon>
        <taxon>Pseudomonadati</taxon>
        <taxon>Pseudomonadota</taxon>
        <taxon>Betaproteobacteria</taxon>
        <taxon>Burkholderiales</taxon>
        <taxon>Burkholderiaceae</taxon>
        <taxon>Burkholderia</taxon>
        <taxon>Burkholderia cepacia complex</taxon>
    </lineage>
</organism>
<dbReference type="EMBL" id="AM747720">
    <property type="protein sequence ID" value="CAR51436.1"/>
    <property type="molecule type" value="Genomic_DNA"/>
</dbReference>
<evidence type="ECO:0000259" key="2">
    <source>
        <dbReference type="Pfam" id="PF01609"/>
    </source>
</evidence>
<evidence type="ECO:0000313" key="6">
    <source>
        <dbReference type="EMBL" id="CAR52785.1"/>
    </source>
</evidence>
<dbReference type="NCBIfam" id="NF033580">
    <property type="entry name" value="transpos_IS5_3"/>
    <property type="match status" value="1"/>
</dbReference>
<dbReference type="Proteomes" id="UP000001035">
    <property type="component" value="Chromosome 1"/>
</dbReference>
<evidence type="ECO:0000313" key="4">
    <source>
        <dbReference type="EMBL" id="CAR51429.1"/>
    </source>
</evidence>
<dbReference type="KEGG" id="bcj:BCAL3126b"/>
<dbReference type="KEGG" id="bcj:BCAL1125"/>
<evidence type="ECO:0000313" key="10">
    <source>
        <dbReference type="Proteomes" id="UP000001035"/>
    </source>
</evidence>
<evidence type="ECO:0000259" key="3">
    <source>
        <dbReference type="Pfam" id="PF13340"/>
    </source>
</evidence>
<dbReference type="EMBL" id="AM747720">
    <property type="protein sequence ID" value="CAR52785.1"/>
    <property type="molecule type" value="Genomic_DNA"/>
</dbReference>
<dbReference type="EMBL" id="AM747720">
    <property type="protein sequence ID" value="CAR53807.1"/>
    <property type="molecule type" value="Genomic_DNA"/>
</dbReference>
<dbReference type="InterPro" id="IPR025161">
    <property type="entry name" value="IS402-like_dom"/>
</dbReference>